<keyword evidence="3" id="KW-0675">Receptor</keyword>
<proteinExistence type="predicted"/>
<reference evidence="6" key="1">
    <citation type="submission" date="2017-02" db="UniProtKB">
        <authorList>
            <consortium name="WormBaseParasite"/>
        </authorList>
    </citation>
    <scope>IDENTIFICATION</scope>
</reference>
<dbReference type="AlphaFoldDB" id="A0A0N5BE81"/>
<accession>A0A0N5BE81</accession>
<dbReference type="Gene3D" id="1.10.565.10">
    <property type="entry name" value="Retinoid X Receptor"/>
    <property type="match status" value="1"/>
</dbReference>
<evidence type="ECO:0000256" key="2">
    <source>
        <dbReference type="ARBA" id="ARBA00023163"/>
    </source>
</evidence>
<dbReference type="InterPro" id="IPR035500">
    <property type="entry name" value="NHR-like_dom_sf"/>
</dbReference>
<protein>
    <submittedName>
        <fullName evidence="6">NR LBD domain-containing protein</fullName>
    </submittedName>
</protein>
<dbReference type="SMART" id="SM00430">
    <property type="entry name" value="HOLI"/>
    <property type="match status" value="1"/>
</dbReference>
<organism evidence="5 6">
    <name type="scientific">Strongyloides papillosus</name>
    <name type="common">Intestinal threadworm</name>
    <dbReference type="NCBI Taxonomy" id="174720"/>
    <lineage>
        <taxon>Eukaryota</taxon>
        <taxon>Metazoa</taxon>
        <taxon>Ecdysozoa</taxon>
        <taxon>Nematoda</taxon>
        <taxon>Chromadorea</taxon>
        <taxon>Rhabditida</taxon>
        <taxon>Tylenchina</taxon>
        <taxon>Panagrolaimomorpha</taxon>
        <taxon>Strongyloidoidea</taxon>
        <taxon>Strongyloididae</taxon>
        <taxon>Strongyloides</taxon>
    </lineage>
</organism>
<dbReference type="InterPro" id="IPR051152">
    <property type="entry name" value="C.elegans_Orphan_NR"/>
</dbReference>
<evidence type="ECO:0000256" key="3">
    <source>
        <dbReference type="ARBA" id="ARBA00023170"/>
    </source>
</evidence>
<feature type="domain" description="NR LBD" evidence="4">
    <location>
        <begin position="55"/>
        <end position="326"/>
    </location>
</feature>
<dbReference type="InterPro" id="IPR000536">
    <property type="entry name" value="Nucl_hrmn_rcpt_lig-bd"/>
</dbReference>
<dbReference type="Pfam" id="PF00104">
    <property type="entry name" value="Hormone_recep"/>
    <property type="match status" value="1"/>
</dbReference>
<evidence type="ECO:0000313" key="5">
    <source>
        <dbReference type="Proteomes" id="UP000046392"/>
    </source>
</evidence>
<dbReference type="STRING" id="174720.A0A0N5BE81"/>
<dbReference type="PANTHER" id="PTHR45680:SF29">
    <property type="entry name" value="NUCLEAR HORMONE RECEPTOR FAMILY"/>
    <property type="match status" value="1"/>
</dbReference>
<evidence type="ECO:0000313" key="6">
    <source>
        <dbReference type="WBParaSite" id="SPAL_0000430500.1"/>
    </source>
</evidence>
<keyword evidence="5" id="KW-1185">Reference proteome</keyword>
<dbReference type="WBParaSite" id="SPAL_0000430500.1">
    <property type="protein sequence ID" value="SPAL_0000430500.1"/>
    <property type="gene ID" value="SPAL_0000430500"/>
</dbReference>
<dbReference type="SUPFAM" id="SSF48508">
    <property type="entry name" value="Nuclear receptor ligand-binding domain"/>
    <property type="match status" value="1"/>
</dbReference>
<dbReference type="PANTHER" id="PTHR45680">
    <property type="entry name" value="NUCLEAR HORMONE RECEPTOR FAMILY"/>
    <property type="match status" value="1"/>
</dbReference>
<keyword evidence="1" id="KW-0805">Transcription regulation</keyword>
<evidence type="ECO:0000259" key="4">
    <source>
        <dbReference type="PROSITE" id="PS51843"/>
    </source>
</evidence>
<evidence type="ECO:0000256" key="1">
    <source>
        <dbReference type="ARBA" id="ARBA00023015"/>
    </source>
</evidence>
<dbReference type="PROSITE" id="PS51843">
    <property type="entry name" value="NR_LBD"/>
    <property type="match status" value="1"/>
</dbReference>
<sequence>MVLKNVTSESPSDVPSIINPINECKSEESFIPPAPVDNSRLNDDIKIEDNKILFDMKQINTHVNDIFSSSTSSLGNLGGYTTCLQRIIIGVKNLFNNMNYNHPDNVILTKQSDIRRFVKAWQRFIKYSPTLLMSLEEFVNFSLKDKWTIFRSFWRDAYTLISSVYLSKVKSPYNGALLLCDETYVIKLDDGEITDPNLDDKNSKEILNLMRPTLNLVHRYIHKPMKDDNYDEIEIAYIIVQMMFDRLTLDETSMECQKVGNEIIKLVNDELHNYYIYNKKMHNYAHRITEMTKLLSMVREYSTRHREIALISKWMDIIDMSLLDSI</sequence>
<dbReference type="Proteomes" id="UP000046392">
    <property type="component" value="Unplaced"/>
</dbReference>
<keyword evidence="2" id="KW-0804">Transcription</keyword>
<name>A0A0N5BE81_STREA</name>